<dbReference type="InterPro" id="IPR001497">
    <property type="entry name" value="MethylDNA_cys_MeTrfase_AS"/>
</dbReference>
<dbReference type="NCBIfam" id="TIGR00589">
    <property type="entry name" value="ogt"/>
    <property type="match status" value="1"/>
</dbReference>
<sequence>MSTAMWIVIESPIGPLRLVEDGGAITAIEFSPFRDGVRPLGAEGVDHPVLAAAATQLAEYFAGDRTEFDLPLLPAGSAWQRQVWAQLLGIGYGETASYGEIAARLGKTNAASRAVGTANGANPIPIVIPCHRVIGANGTLTGYAGGLERKQLLLDLERVPAQDALF</sequence>
<dbReference type="Pfam" id="PF01035">
    <property type="entry name" value="DNA_binding_1"/>
    <property type="match status" value="1"/>
</dbReference>
<evidence type="ECO:0000313" key="12">
    <source>
        <dbReference type="Proteomes" id="UP001597229"/>
    </source>
</evidence>
<comment type="function">
    <text evidence="8">Involved in the cellular defense against the biological effects of O6-methylguanine (O6-MeG) and O4-methylthymine (O4-MeT) in DNA. Repairs the methylated nucleobase in DNA by stoichiometrically transferring the methyl group to a cysteine residue in the enzyme. This is a suicide reaction: the enzyme is irreversibly inactivated.</text>
</comment>
<feature type="domain" description="Methylguanine DNA methyltransferase ribonuclease-like" evidence="10">
    <location>
        <begin position="6"/>
        <end position="73"/>
    </location>
</feature>
<dbReference type="Pfam" id="PF02870">
    <property type="entry name" value="Methyltransf_1N"/>
    <property type="match status" value="1"/>
</dbReference>
<evidence type="ECO:0000256" key="1">
    <source>
        <dbReference type="ARBA" id="ARBA00001286"/>
    </source>
</evidence>
<dbReference type="PANTHER" id="PTHR10815">
    <property type="entry name" value="METHYLATED-DNA--PROTEIN-CYSTEINE METHYLTRANSFERASE"/>
    <property type="match status" value="1"/>
</dbReference>
<evidence type="ECO:0000259" key="10">
    <source>
        <dbReference type="Pfam" id="PF02870"/>
    </source>
</evidence>
<evidence type="ECO:0000256" key="2">
    <source>
        <dbReference type="ARBA" id="ARBA00022490"/>
    </source>
</evidence>
<keyword evidence="2 8" id="KW-0963">Cytoplasm</keyword>
<dbReference type="InterPro" id="IPR036631">
    <property type="entry name" value="MGMT_N_sf"/>
</dbReference>
<evidence type="ECO:0000259" key="9">
    <source>
        <dbReference type="Pfam" id="PF01035"/>
    </source>
</evidence>
<comment type="subcellular location">
    <subcellularLocation>
        <location evidence="8">Cytoplasm</location>
    </subcellularLocation>
</comment>
<keyword evidence="6 8" id="KW-0234">DNA repair</keyword>
<dbReference type="SUPFAM" id="SSF46767">
    <property type="entry name" value="Methylated DNA-protein cysteine methyltransferase, C-terminal domain"/>
    <property type="match status" value="1"/>
</dbReference>
<evidence type="ECO:0000256" key="5">
    <source>
        <dbReference type="ARBA" id="ARBA00022763"/>
    </source>
</evidence>
<dbReference type="PANTHER" id="PTHR10815:SF5">
    <property type="entry name" value="METHYLATED-DNA--PROTEIN-CYSTEINE METHYLTRANSFERASE"/>
    <property type="match status" value="1"/>
</dbReference>
<evidence type="ECO:0000256" key="3">
    <source>
        <dbReference type="ARBA" id="ARBA00022603"/>
    </source>
</evidence>
<proteinExistence type="inferred from homology"/>
<comment type="similarity">
    <text evidence="8">Belongs to the MGMT family.</text>
</comment>
<dbReference type="InterPro" id="IPR023546">
    <property type="entry name" value="MGMT"/>
</dbReference>
<evidence type="ECO:0000256" key="4">
    <source>
        <dbReference type="ARBA" id="ARBA00022679"/>
    </source>
</evidence>
<keyword evidence="4 8" id="KW-0808">Transferase</keyword>
<dbReference type="Proteomes" id="UP001597229">
    <property type="component" value="Unassembled WGS sequence"/>
</dbReference>
<keyword evidence="3 8" id="KW-0489">Methyltransferase</keyword>
<dbReference type="Gene3D" id="3.30.160.70">
    <property type="entry name" value="Methylated DNA-protein cysteine methyltransferase domain"/>
    <property type="match status" value="1"/>
</dbReference>
<dbReference type="PROSITE" id="PS00374">
    <property type="entry name" value="MGMT"/>
    <property type="match status" value="1"/>
</dbReference>
<dbReference type="InterPro" id="IPR008332">
    <property type="entry name" value="MethylG_MeTrfase_N"/>
</dbReference>
<name>A0ABW3VZ80_9ACTN</name>
<evidence type="ECO:0000256" key="8">
    <source>
        <dbReference type="HAMAP-Rule" id="MF_00772"/>
    </source>
</evidence>
<protein>
    <recommendedName>
        <fullName evidence="8">Methylated-DNA--protein-cysteine methyltransferase</fullName>
        <ecNumber evidence="8">2.1.1.63</ecNumber>
    </recommendedName>
    <alternativeName>
        <fullName evidence="8">6-O-methylguanine-DNA methyltransferase</fullName>
        <shortName evidence="8">MGMT</shortName>
    </alternativeName>
    <alternativeName>
        <fullName evidence="8">O-6-methylguanine-DNA-alkyltransferase</fullName>
    </alternativeName>
</protein>
<reference evidence="12" key="1">
    <citation type="journal article" date="2019" name="Int. J. Syst. Evol. Microbiol.">
        <title>The Global Catalogue of Microorganisms (GCM) 10K type strain sequencing project: providing services to taxonomists for standard genome sequencing and annotation.</title>
        <authorList>
            <consortium name="The Broad Institute Genomics Platform"/>
            <consortium name="The Broad Institute Genome Sequencing Center for Infectious Disease"/>
            <person name="Wu L."/>
            <person name="Ma J."/>
        </authorList>
    </citation>
    <scope>NUCLEOTIDE SEQUENCE [LARGE SCALE GENOMIC DNA]</scope>
    <source>
        <strain evidence="12">CCUG 52478</strain>
    </source>
</reference>
<gene>
    <name evidence="11" type="ORF">ACFQ3F_07035</name>
</gene>
<dbReference type="HAMAP" id="MF_00772">
    <property type="entry name" value="OGT"/>
    <property type="match status" value="1"/>
</dbReference>
<feature type="active site" description="Nucleophile; methyl group acceptor" evidence="8">
    <location>
        <position position="130"/>
    </location>
</feature>
<comment type="caution">
    <text evidence="11">The sequence shown here is derived from an EMBL/GenBank/DDBJ whole genome shotgun (WGS) entry which is preliminary data.</text>
</comment>
<dbReference type="CDD" id="cd06445">
    <property type="entry name" value="ATase"/>
    <property type="match status" value="1"/>
</dbReference>
<dbReference type="GO" id="GO:0032259">
    <property type="term" value="P:methylation"/>
    <property type="evidence" value="ECO:0007669"/>
    <property type="project" value="UniProtKB-KW"/>
</dbReference>
<comment type="catalytic activity">
    <reaction evidence="7 8">
        <text>a 6-O-methyl-2'-deoxyguanosine in DNA + L-cysteinyl-[protein] = S-methyl-L-cysteinyl-[protein] + a 2'-deoxyguanosine in DNA</text>
        <dbReference type="Rhea" id="RHEA:24000"/>
        <dbReference type="Rhea" id="RHEA-COMP:10131"/>
        <dbReference type="Rhea" id="RHEA-COMP:10132"/>
        <dbReference type="Rhea" id="RHEA-COMP:11367"/>
        <dbReference type="Rhea" id="RHEA-COMP:11368"/>
        <dbReference type="ChEBI" id="CHEBI:29950"/>
        <dbReference type="ChEBI" id="CHEBI:82612"/>
        <dbReference type="ChEBI" id="CHEBI:85445"/>
        <dbReference type="ChEBI" id="CHEBI:85448"/>
        <dbReference type="EC" id="2.1.1.63"/>
    </reaction>
</comment>
<feature type="domain" description="Methylated-DNA-[protein]-cysteine S-methyltransferase DNA binding" evidence="9">
    <location>
        <begin position="79"/>
        <end position="159"/>
    </location>
</feature>
<evidence type="ECO:0000313" key="11">
    <source>
        <dbReference type="EMBL" id="MFD1247538.1"/>
    </source>
</evidence>
<dbReference type="EMBL" id="JBHTLX010000008">
    <property type="protein sequence ID" value="MFD1247538.1"/>
    <property type="molecule type" value="Genomic_DNA"/>
</dbReference>
<dbReference type="SUPFAM" id="SSF53155">
    <property type="entry name" value="Methylated DNA-protein cysteine methyltransferase domain"/>
    <property type="match status" value="1"/>
</dbReference>
<keyword evidence="12" id="KW-1185">Reference proteome</keyword>
<dbReference type="InterPro" id="IPR036388">
    <property type="entry name" value="WH-like_DNA-bd_sf"/>
</dbReference>
<evidence type="ECO:0000256" key="6">
    <source>
        <dbReference type="ARBA" id="ARBA00023204"/>
    </source>
</evidence>
<dbReference type="Gene3D" id="1.10.10.10">
    <property type="entry name" value="Winged helix-like DNA-binding domain superfamily/Winged helix DNA-binding domain"/>
    <property type="match status" value="1"/>
</dbReference>
<dbReference type="InterPro" id="IPR036217">
    <property type="entry name" value="MethylDNA_cys_MeTrfase_DNAb"/>
</dbReference>
<comment type="catalytic activity">
    <reaction evidence="1 8">
        <text>a 4-O-methyl-thymidine in DNA + L-cysteinyl-[protein] = a thymidine in DNA + S-methyl-L-cysteinyl-[protein]</text>
        <dbReference type="Rhea" id="RHEA:53428"/>
        <dbReference type="Rhea" id="RHEA-COMP:10131"/>
        <dbReference type="Rhea" id="RHEA-COMP:10132"/>
        <dbReference type="Rhea" id="RHEA-COMP:13555"/>
        <dbReference type="Rhea" id="RHEA-COMP:13556"/>
        <dbReference type="ChEBI" id="CHEBI:29950"/>
        <dbReference type="ChEBI" id="CHEBI:82612"/>
        <dbReference type="ChEBI" id="CHEBI:137386"/>
        <dbReference type="ChEBI" id="CHEBI:137387"/>
        <dbReference type="EC" id="2.1.1.63"/>
    </reaction>
</comment>
<dbReference type="RefSeq" id="WP_367920799.1">
    <property type="nucleotide sequence ID" value="NZ_BAABAC010000037.1"/>
</dbReference>
<organism evidence="11 12">
    <name type="scientific">Nocardioides ginsengisoli</name>
    <dbReference type="NCBI Taxonomy" id="363868"/>
    <lineage>
        <taxon>Bacteria</taxon>
        <taxon>Bacillati</taxon>
        <taxon>Actinomycetota</taxon>
        <taxon>Actinomycetes</taxon>
        <taxon>Propionibacteriales</taxon>
        <taxon>Nocardioidaceae</taxon>
        <taxon>Nocardioides</taxon>
    </lineage>
</organism>
<comment type="miscellaneous">
    <text evidence="8">This enzyme catalyzes only one turnover and therefore is not strictly catalytic. According to one definition, an enzyme is a biocatalyst that acts repeatedly and over many reaction cycles.</text>
</comment>
<dbReference type="InterPro" id="IPR014048">
    <property type="entry name" value="MethylDNA_cys_MeTrfase_DNA-bd"/>
</dbReference>
<accession>A0ABW3VZ80</accession>
<dbReference type="EC" id="2.1.1.63" evidence="8"/>
<evidence type="ECO:0000256" key="7">
    <source>
        <dbReference type="ARBA" id="ARBA00049348"/>
    </source>
</evidence>
<dbReference type="GO" id="GO:0003908">
    <property type="term" value="F:methylated-DNA-[protein]-cysteine S-methyltransferase activity"/>
    <property type="evidence" value="ECO:0007669"/>
    <property type="project" value="UniProtKB-EC"/>
</dbReference>
<keyword evidence="5 8" id="KW-0227">DNA damage</keyword>